<dbReference type="RefSeq" id="WP_247994346.1">
    <property type="nucleotide sequence ID" value="NZ_CP096019.1"/>
</dbReference>
<keyword evidence="3" id="KW-1185">Reference proteome</keyword>
<dbReference type="AlphaFoldDB" id="A0A8U0A3S5"/>
<dbReference type="PANTHER" id="PTHR14859">
    <property type="entry name" value="CALCOFLUOR WHITE HYPERSENSITIVE PROTEIN PRECURSOR"/>
    <property type="match status" value="1"/>
</dbReference>
<dbReference type="GO" id="GO:0016020">
    <property type="term" value="C:membrane"/>
    <property type="evidence" value="ECO:0007669"/>
    <property type="project" value="GOC"/>
</dbReference>
<dbReference type="Pfam" id="PF03372">
    <property type="entry name" value="Exo_endo_phos"/>
    <property type="match status" value="1"/>
</dbReference>
<sequence length="322" mass="35640">MSSNETRIDRRQFLTMGGAAITGVMGTRTTTALSIGVQDGSMGPRQPIRVLSYNIRHGMGTDGVYDLRRVAAVIRAVDPDVVALQEVDKGYHVPWRDTSRSDFDNQPALLSKWTGMNAAYFVHIDYTGTENFEEYGEAHGQYGDLILSKHPILRTEAHPFRVTGEDNAYLQNKIAAARINVRGAQFWFYSVHANAFDIEINAAQQEQLIQTTRRKSLPQVVAGDFNARYGIGTNQRQKTYKRLNDAFVDVLWRTGDVEYTVPALGKDGLKRRLDYVFTTDEVGIAAGNVVSTGEGPSPSDHRPITADLVLSSGRTGSHDSDV</sequence>
<dbReference type="InterPro" id="IPR036691">
    <property type="entry name" value="Endo/exonu/phosph_ase_sf"/>
</dbReference>
<keyword evidence="2" id="KW-0378">Hydrolase</keyword>
<dbReference type="Gene3D" id="3.60.10.10">
    <property type="entry name" value="Endonuclease/exonuclease/phosphatase"/>
    <property type="match status" value="1"/>
</dbReference>
<keyword evidence="2" id="KW-0255">Endonuclease</keyword>
<dbReference type="InterPro" id="IPR006311">
    <property type="entry name" value="TAT_signal"/>
</dbReference>
<dbReference type="GO" id="GO:0004519">
    <property type="term" value="F:endonuclease activity"/>
    <property type="evidence" value="ECO:0007669"/>
    <property type="project" value="UniProtKB-KW"/>
</dbReference>
<protein>
    <submittedName>
        <fullName evidence="2">Endonuclease/exonuclease/phosphatase family protein</fullName>
    </submittedName>
</protein>
<proteinExistence type="predicted"/>
<organism evidence="2 3">
    <name type="scientific">Halocatena salina</name>
    <dbReference type="NCBI Taxonomy" id="2934340"/>
    <lineage>
        <taxon>Archaea</taxon>
        <taxon>Methanobacteriati</taxon>
        <taxon>Methanobacteriota</taxon>
        <taxon>Stenosarchaea group</taxon>
        <taxon>Halobacteria</taxon>
        <taxon>Halobacteriales</taxon>
        <taxon>Natronomonadaceae</taxon>
        <taxon>Halocatena</taxon>
    </lineage>
</organism>
<keyword evidence="2" id="KW-0540">Nuclease</keyword>
<reference evidence="2" key="1">
    <citation type="submission" date="2022-04" db="EMBL/GenBank/DDBJ databases">
        <title>Halocatena sp. nov., isolated from a salt lake.</title>
        <authorList>
            <person name="Cui H.-L."/>
        </authorList>
    </citation>
    <scope>NUCLEOTIDE SEQUENCE</scope>
    <source>
        <strain evidence="2">AD-1</strain>
    </source>
</reference>
<evidence type="ECO:0000313" key="3">
    <source>
        <dbReference type="Proteomes" id="UP000831768"/>
    </source>
</evidence>
<dbReference type="KEGG" id="haad:MW046_04355"/>
<dbReference type="GeneID" id="71927252"/>
<dbReference type="PROSITE" id="PS51318">
    <property type="entry name" value="TAT"/>
    <property type="match status" value="1"/>
</dbReference>
<evidence type="ECO:0000313" key="2">
    <source>
        <dbReference type="EMBL" id="UPM43684.1"/>
    </source>
</evidence>
<feature type="domain" description="Endonuclease/exonuclease/phosphatase" evidence="1">
    <location>
        <begin position="51"/>
        <end position="301"/>
    </location>
</feature>
<dbReference type="InterPro" id="IPR051916">
    <property type="entry name" value="GPI-anchor_lipid_remodeler"/>
</dbReference>
<gene>
    <name evidence="2" type="ORF">MW046_04355</name>
</gene>
<dbReference type="EMBL" id="CP096019">
    <property type="protein sequence ID" value="UPM43684.1"/>
    <property type="molecule type" value="Genomic_DNA"/>
</dbReference>
<dbReference type="InterPro" id="IPR005135">
    <property type="entry name" value="Endo/exonuclease/phosphatase"/>
</dbReference>
<dbReference type="GO" id="GO:0006506">
    <property type="term" value="P:GPI anchor biosynthetic process"/>
    <property type="evidence" value="ECO:0007669"/>
    <property type="project" value="TreeGrafter"/>
</dbReference>
<dbReference type="PANTHER" id="PTHR14859:SF15">
    <property type="entry name" value="ENDONUCLEASE_EXONUCLEASE_PHOSPHATASE DOMAIN-CONTAINING PROTEIN"/>
    <property type="match status" value="1"/>
</dbReference>
<dbReference type="SUPFAM" id="SSF56219">
    <property type="entry name" value="DNase I-like"/>
    <property type="match status" value="1"/>
</dbReference>
<dbReference type="Proteomes" id="UP000831768">
    <property type="component" value="Chromosome"/>
</dbReference>
<evidence type="ECO:0000259" key="1">
    <source>
        <dbReference type="Pfam" id="PF03372"/>
    </source>
</evidence>
<accession>A0A8U0A3S5</accession>
<name>A0A8U0A3S5_9EURY</name>